<feature type="transmembrane region" description="Helical" evidence="1">
    <location>
        <begin position="168"/>
        <end position="188"/>
    </location>
</feature>
<gene>
    <name evidence="2" type="ORF">Pka01_26700</name>
</gene>
<proteinExistence type="predicted"/>
<name>A0A8J3LZZ0_9ACTN</name>
<feature type="transmembrane region" description="Helical" evidence="1">
    <location>
        <begin position="135"/>
        <end position="161"/>
    </location>
</feature>
<evidence type="ECO:0000313" key="3">
    <source>
        <dbReference type="Proteomes" id="UP000630097"/>
    </source>
</evidence>
<organism evidence="2 3">
    <name type="scientific">Planotetraspora kaengkrachanensis</name>
    <dbReference type="NCBI Taxonomy" id="575193"/>
    <lineage>
        <taxon>Bacteria</taxon>
        <taxon>Bacillati</taxon>
        <taxon>Actinomycetota</taxon>
        <taxon>Actinomycetes</taxon>
        <taxon>Streptosporangiales</taxon>
        <taxon>Streptosporangiaceae</taxon>
        <taxon>Planotetraspora</taxon>
    </lineage>
</organism>
<dbReference type="AlphaFoldDB" id="A0A8J3LZZ0"/>
<sequence length="213" mass="23378">MFSGLLPGTPQGVFEDGEHSVRCQIVTMAHPHARCTEEGESRAGAEPLPNWRASVIALQTDLAPPIQHHRSDASSPQVVGKETCVMEEVRNLSEVRRPRGYLVFVPGFPTALVAIVAIGNIWASCDVGVNAQANAGFLMYIASPLIWFATTVSWAVLYGVIARFNRRAALIVGTVFNLWFLWFLIAYFGADGTYPDPICPGNVPPWWPNFIPI</sequence>
<comment type="caution">
    <text evidence="2">The sequence shown here is derived from an EMBL/GenBank/DDBJ whole genome shotgun (WGS) entry which is preliminary data.</text>
</comment>
<dbReference type="Proteomes" id="UP000630097">
    <property type="component" value="Unassembled WGS sequence"/>
</dbReference>
<keyword evidence="1" id="KW-0812">Transmembrane</keyword>
<keyword evidence="1" id="KW-1133">Transmembrane helix</keyword>
<accession>A0A8J3LZZ0</accession>
<reference evidence="2 3" key="1">
    <citation type="submission" date="2021-01" db="EMBL/GenBank/DDBJ databases">
        <title>Whole genome shotgun sequence of Planotetraspora kaengkrachanensis NBRC 104272.</title>
        <authorList>
            <person name="Komaki H."/>
            <person name="Tamura T."/>
        </authorList>
    </citation>
    <scope>NUCLEOTIDE SEQUENCE [LARGE SCALE GENOMIC DNA]</scope>
    <source>
        <strain evidence="2 3">NBRC 104272</strain>
    </source>
</reference>
<protein>
    <submittedName>
        <fullName evidence="2">Uncharacterized protein</fullName>
    </submittedName>
</protein>
<keyword evidence="1" id="KW-0472">Membrane</keyword>
<keyword evidence="3" id="KW-1185">Reference proteome</keyword>
<evidence type="ECO:0000313" key="2">
    <source>
        <dbReference type="EMBL" id="GIG79543.1"/>
    </source>
</evidence>
<dbReference type="EMBL" id="BONV01000009">
    <property type="protein sequence ID" value="GIG79543.1"/>
    <property type="molecule type" value="Genomic_DNA"/>
</dbReference>
<evidence type="ECO:0000256" key="1">
    <source>
        <dbReference type="SAM" id="Phobius"/>
    </source>
</evidence>
<feature type="transmembrane region" description="Helical" evidence="1">
    <location>
        <begin position="100"/>
        <end position="123"/>
    </location>
</feature>